<evidence type="ECO:0000259" key="12">
    <source>
        <dbReference type="PROSITE" id="PS50035"/>
    </source>
</evidence>
<dbReference type="GO" id="GO:0032049">
    <property type="term" value="P:cardiolipin biosynthetic process"/>
    <property type="evidence" value="ECO:0007669"/>
    <property type="project" value="UniProtKB-ARBA"/>
</dbReference>
<dbReference type="Pfam" id="PF13396">
    <property type="entry name" value="PLDc_N"/>
    <property type="match status" value="1"/>
</dbReference>
<feature type="domain" description="PLD phosphodiesterase" evidence="12">
    <location>
        <begin position="405"/>
        <end position="432"/>
    </location>
</feature>
<dbReference type="PROSITE" id="PS50035">
    <property type="entry name" value="PLD"/>
    <property type="match status" value="2"/>
</dbReference>
<evidence type="ECO:0000256" key="7">
    <source>
        <dbReference type="ARBA" id="ARBA00022692"/>
    </source>
</evidence>
<dbReference type="EMBL" id="LKBA01000019">
    <property type="protein sequence ID" value="KPN62225.1"/>
    <property type="molecule type" value="Genomic_DNA"/>
</dbReference>
<dbReference type="InterPro" id="IPR027379">
    <property type="entry name" value="CLS_N"/>
</dbReference>
<evidence type="ECO:0000256" key="6">
    <source>
        <dbReference type="ARBA" id="ARBA00022525"/>
    </source>
</evidence>
<evidence type="ECO:0000256" key="11">
    <source>
        <dbReference type="SAM" id="Phobius"/>
    </source>
</evidence>
<dbReference type="SMART" id="SM00155">
    <property type="entry name" value="PLDc"/>
    <property type="match status" value="2"/>
</dbReference>
<dbReference type="GO" id="GO:0005576">
    <property type="term" value="C:extracellular region"/>
    <property type="evidence" value="ECO:0007669"/>
    <property type="project" value="UniProtKB-SubCell"/>
</dbReference>
<dbReference type="Pfam" id="PF13091">
    <property type="entry name" value="PLDc_2"/>
    <property type="match status" value="2"/>
</dbReference>
<evidence type="ECO:0000256" key="10">
    <source>
        <dbReference type="ARBA" id="ARBA00029594"/>
    </source>
</evidence>
<evidence type="ECO:0000256" key="5">
    <source>
        <dbReference type="ARBA" id="ARBA00022475"/>
    </source>
</evidence>
<dbReference type="GO" id="GO:0030572">
    <property type="term" value="F:phosphatidyltransferase activity"/>
    <property type="evidence" value="ECO:0007669"/>
    <property type="project" value="UniProtKB-ARBA"/>
</dbReference>
<accession>A0A0P7KJZ9</accession>
<dbReference type="Proteomes" id="UP000050471">
    <property type="component" value="Unassembled WGS sequence"/>
</dbReference>
<evidence type="ECO:0000256" key="8">
    <source>
        <dbReference type="ARBA" id="ARBA00022989"/>
    </source>
</evidence>
<name>A0A0P7KJZ9_9RHOB</name>
<reference evidence="13 14" key="1">
    <citation type="submission" date="2015-09" db="EMBL/GenBank/DDBJ databases">
        <title>Draft genome sequence of Aliiroseovarius crassostreae CV919-312TSm, the causative agent of Roseovarius Oyster Disease (formerly Juvenile Oyster Disease).</title>
        <authorList>
            <person name="Kessner L."/>
            <person name="Spinard E."/>
            <person name="Nelson D."/>
        </authorList>
    </citation>
    <scope>NUCLEOTIDE SEQUENCE [LARGE SCALE GENOMIC DNA]</scope>
    <source>
        <strain evidence="13 14">CV919-312</strain>
    </source>
</reference>
<dbReference type="InterPro" id="IPR001736">
    <property type="entry name" value="PLipase_D/transphosphatidylase"/>
</dbReference>
<comment type="subcellular location">
    <subcellularLocation>
        <location evidence="3">Cell membrane</location>
        <topology evidence="3">Multi-pass membrane protein</topology>
    </subcellularLocation>
    <subcellularLocation>
        <location evidence="2">Secreted</location>
    </subcellularLocation>
</comment>
<feature type="domain" description="PLD phosphodiesterase" evidence="12">
    <location>
        <begin position="224"/>
        <end position="251"/>
    </location>
</feature>
<keyword evidence="14" id="KW-1185">Reference proteome</keyword>
<dbReference type="AlphaFoldDB" id="A0A0P7KJZ9"/>
<evidence type="ECO:0000256" key="9">
    <source>
        <dbReference type="ARBA" id="ARBA00023136"/>
    </source>
</evidence>
<dbReference type="OrthoDB" id="9762009at2"/>
<dbReference type="PANTHER" id="PTHR21248:SF22">
    <property type="entry name" value="PHOSPHOLIPASE D"/>
    <property type="match status" value="1"/>
</dbReference>
<evidence type="ECO:0000256" key="4">
    <source>
        <dbReference type="ARBA" id="ARBA00018392"/>
    </source>
</evidence>
<feature type="transmembrane region" description="Helical" evidence="11">
    <location>
        <begin position="15"/>
        <end position="34"/>
    </location>
</feature>
<dbReference type="InterPro" id="IPR025202">
    <property type="entry name" value="PLD-like_dom"/>
</dbReference>
<sequence length="492" mass="54610">MDWATDFLTDWPSDWASGWALFVFLLHLSVMGRALTRDHRSPASRLAWVAVIMALPGLGIIAYFFFGDPSASWRMDRKLTTLRKALPRHPQGDVPSPDIPPAYRPSFARAAAVNGFAPVGGNRAELTADSNESIDWLVADIEAAQDHAHLLFYIWLPDENGTRVARAMMAAAGRGVSARVIVDGLGARRLLSHPLWREMQQAGVQTVVAFDISYPLIVALYQRLDIRNHRKIVVIDHGVTYLGSQNCADPEFRIKAKYAPWVDTMLRIEGPVAWQAQRLFIGDWMAHGGEDISALLERPAPDPRHEGEEAGFVGVMAGTGAVQTREGVSDMIQTFLASAQHEVLITTPYYVPSDALHQAICSAAKRGVRVQITLPARNDSWVVNLASKSYYASFLRAGVEINEFKPGLLHAKLITVDGEVAFVGSANLDRRSIDLNFENTMLLYDPALTREIRLQQEAFREDAYEIDAEDVAQWSRLRRLVMNAVGTMAPLL</sequence>
<keyword evidence="8 11" id="KW-1133">Transmembrane helix</keyword>
<evidence type="ECO:0000256" key="3">
    <source>
        <dbReference type="ARBA" id="ARBA00004651"/>
    </source>
</evidence>
<evidence type="ECO:0000256" key="1">
    <source>
        <dbReference type="ARBA" id="ARBA00003145"/>
    </source>
</evidence>
<proteinExistence type="predicted"/>
<evidence type="ECO:0000256" key="2">
    <source>
        <dbReference type="ARBA" id="ARBA00004613"/>
    </source>
</evidence>
<dbReference type="Gene3D" id="3.30.870.10">
    <property type="entry name" value="Endonuclease Chain A"/>
    <property type="match status" value="2"/>
</dbReference>
<comment type="caution">
    <text evidence="13">The sequence shown here is derived from an EMBL/GenBank/DDBJ whole genome shotgun (WGS) entry which is preliminary data.</text>
</comment>
<keyword evidence="7 11" id="KW-0812">Transmembrane</keyword>
<dbReference type="PANTHER" id="PTHR21248">
    <property type="entry name" value="CARDIOLIPIN SYNTHASE"/>
    <property type="match status" value="1"/>
</dbReference>
<keyword evidence="9 11" id="KW-0472">Membrane</keyword>
<keyword evidence="6" id="KW-0964">Secreted</keyword>
<comment type="function">
    <text evidence="1">Could be a virulence factor.</text>
</comment>
<dbReference type="RefSeq" id="WP_055191717.1">
    <property type="nucleotide sequence ID" value="NZ_FPBS01000005.1"/>
</dbReference>
<evidence type="ECO:0000313" key="14">
    <source>
        <dbReference type="Proteomes" id="UP000050471"/>
    </source>
</evidence>
<feature type="transmembrane region" description="Helical" evidence="11">
    <location>
        <begin position="46"/>
        <end position="66"/>
    </location>
</feature>
<dbReference type="STRING" id="154981.AKJ29_08165"/>
<evidence type="ECO:0000313" key="13">
    <source>
        <dbReference type="EMBL" id="KPN62225.1"/>
    </source>
</evidence>
<keyword evidence="5" id="KW-1003">Cell membrane</keyword>
<organism evidence="13 14">
    <name type="scientific">Aliiroseovarius crassostreae</name>
    <dbReference type="NCBI Taxonomy" id="154981"/>
    <lineage>
        <taxon>Bacteria</taxon>
        <taxon>Pseudomonadati</taxon>
        <taxon>Pseudomonadota</taxon>
        <taxon>Alphaproteobacteria</taxon>
        <taxon>Rhodobacterales</taxon>
        <taxon>Paracoccaceae</taxon>
        <taxon>Aliiroseovarius</taxon>
    </lineage>
</organism>
<gene>
    <name evidence="13" type="ORF">AKJ29_08165</name>
</gene>
<dbReference type="SUPFAM" id="SSF56024">
    <property type="entry name" value="Phospholipase D/nuclease"/>
    <property type="match status" value="2"/>
</dbReference>
<protein>
    <recommendedName>
        <fullName evidence="4">Phospholipase D</fullName>
    </recommendedName>
    <alternativeName>
        <fullName evidence="10">Choline phosphatase</fullName>
    </alternativeName>
</protein>
<dbReference type="GO" id="GO:0005886">
    <property type="term" value="C:plasma membrane"/>
    <property type="evidence" value="ECO:0007669"/>
    <property type="project" value="UniProtKB-SubCell"/>
</dbReference>